<evidence type="ECO:0000313" key="6">
    <source>
        <dbReference type="EMBL" id="TCV11395.1"/>
    </source>
</evidence>
<feature type="active site" evidence="5">
    <location>
        <position position="155"/>
    </location>
</feature>
<dbReference type="EMBL" id="SMBZ01000028">
    <property type="protein sequence ID" value="TCV11395.1"/>
    <property type="molecule type" value="Genomic_DNA"/>
</dbReference>
<evidence type="ECO:0000256" key="5">
    <source>
        <dbReference type="HAMAP-Rule" id="MF_00163"/>
    </source>
</evidence>
<feature type="binding site" evidence="5">
    <location>
        <position position="154"/>
    </location>
    <ligand>
        <name>Fe cation</name>
        <dbReference type="ChEBI" id="CHEBI:24875"/>
    </ligand>
</feature>
<comment type="caution">
    <text evidence="6">The sequence shown here is derived from an EMBL/GenBank/DDBJ whole genome shotgun (WGS) entry which is preliminary data.</text>
</comment>
<accession>A0A4R3VXF6</accession>
<feature type="binding site" evidence="5">
    <location>
        <position position="112"/>
    </location>
    <ligand>
        <name>Fe cation</name>
        <dbReference type="ChEBI" id="CHEBI:24875"/>
    </ligand>
</feature>
<dbReference type="PIRSF" id="PIRSF004749">
    <property type="entry name" value="Pep_def"/>
    <property type="match status" value="1"/>
</dbReference>
<gene>
    <name evidence="5" type="primary">def</name>
    <name evidence="6" type="ORF">EDC17_102830</name>
</gene>
<dbReference type="HAMAP" id="MF_00163">
    <property type="entry name" value="Pep_deformylase"/>
    <property type="match status" value="1"/>
</dbReference>
<evidence type="ECO:0000313" key="7">
    <source>
        <dbReference type="Proteomes" id="UP000295197"/>
    </source>
</evidence>
<dbReference type="NCBIfam" id="NF001159">
    <property type="entry name" value="PRK00150.1-3"/>
    <property type="match status" value="1"/>
</dbReference>
<dbReference type="GO" id="GO:0006412">
    <property type="term" value="P:translation"/>
    <property type="evidence" value="ECO:0007669"/>
    <property type="project" value="UniProtKB-UniRule"/>
</dbReference>
<dbReference type="AlphaFoldDB" id="A0A4R3VXF6"/>
<dbReference type="EC" id="3.5.1.88" evidence="5"/>
<comment type="function">
    <text evidence="5">Removes the formyl group from the N-terminal Met of newly synthesized proteins. Requires at least a dipeptide for an efficient rate of reaction. N-terminal L-methionine is a prerequisite for activity but the enzyme has broad specificity at other positions.</text>
</comment>
<organism evidence="6 7">
    <name type="scientific">Sphingobacterium alimentarium</name>
    <dbReference type="NCBI Taxonomy" id="797292"/>
    <lineage>
        <taxon>Bacteria</taxon>
        <taxon>Pseudomonadati</taxon>
        <taxon>Bacteroidota</taxon>
        <taxon>Sphingobacteriia</taxon>
        <taxon>Sphingobacteriales</taxon>
        <taxon>Sphingobacteriaceae</taxon>
        <taxon>Sphingobacterium</taxon>
    </lineage>
</organism>
<dbReference type="PRINTS" id="PR01576">
    <property type="entry name" value="PDEFORMYLASE"/>
</dbReference>
<sequence length="203" mass="23118">MPSEYFYRMKLPIVAYGDPVLRKKAEEIDEDYPNLKELIDNMFETMYAARGVGLAAPQVGLPIRLFVVDGSPFGEDDEDGPGDPTVKDFKKVFINPIIVEESGDKWSFNEGCLSIPDVTEEVMRHSNITINYLDENFEEHEIELSGLGARIVQHEYDHIEGKLFIDKIGPLKKAMLKSRLDSISKGLIRVGYKMKFPFQKKGR</sequence>
<keyword evidence="3 5" id="KW-0378">Hydrolase</keyword>
<dbReference type="InterPro" id="IPR036821">
    <property type="entry name" value="Peptide_deformylase_sf"/>
</dbReference>
<evidence type="ECO:0000256" key="2">
    <source>
        <dbReference type="ARBA" id="ARBA00022723"/>
    </source>
</evidence>
<dbReference type="FunFam" id="3.90.45.10:FF:000003">
    <property type="entry name" value="Peptide deformylase"/>
    <property type="match status" value="1"/>
</dbReference>
<keyword evidence="5" id="KW-0408">Iron</keyword>
<name>A0A4R3VXF6_9SPHI</name>
<dbReference type="SUPFAM" id="SSF56420">
    <property type="entry name" value="Peptide deformylase"/>
    <property type="match status" value="1"/>
</dbReference>
<proteinExistence type="inferred from homology"/>
<comment type="cofactor">
    <cofactor evidence="5">
        <name>Fe(2+)</name>
        <dbReference type="ChEBI" id="CHEBI:29033"/>
    </cofactor>
    <text evidence="5">Binds 1 Fe(2+) ion.</text>
</comment>
<comment type="similarity">
    <text evidence="1 5">Belongs to the polypeptide deformylase family.</text>
</comment>
<feature type="binding site" evidence="5">
    <location>
        <position position="158"/>
    </location>
    <ligand>
        <name>Fe cation</name>
        <dbReference type="ChEBI" id="CHEBI:24875"/>
    </ligand>
</feature>
<dbReference type="GO" id="GO:0042586">
    <property type="term" value="F:peptide deformylase activity"/>
    <property type="evidence" value="ECO:0007669"/>
    <property type="project" value="UniProtKB-UniRule"/>
</dbReference>
<keyword evidence="2 5" id="KW-0479">Metal-binding</keyword>
<dbReference type="GO" id="GO:0046872">
    <property type="term" value="F:metal ion binding"/>
    <property type="evidence" value="ECO:0007669"/>
    <property type="project" value="UniProtKB-KW"/>
</dbReference>
<dbReference type="Gene3D" id="3.90.45.10">
    <property type="entry name" value="Peptide deformylase"/>
    <property type="match status" value="1"/>
</dbReference>
<dbReference type="PANTHER" id="PTHR10458">
    <property type="entry name" value="PEPTIDE DEFORMYLASE"/>
    <property type="match status" value="1"/>
</dbReference>
<evidence type="ECO:0000256" key="4">
    <source>
        <dbReference type="ARBA" id="ARBA00022917"/>
    </source>
</evidence>
<reference evidence="6 7" key="1">
    <citation type="submission" date="2019-03" db="EMBL/GenBank/DDBJ databases">
        <title>Genomic Encyclopedia of Type Strains, Phase IV (KMG-IV): sequencing the most valuable type-strain genomes for metagenomic binning, comparative biology and taxonomic classification.</title>
        <authorList>
            <person name="Goeker M."/>
        </authorList>
    </citation>
    <scope>NUCLEOTIDE SEQUENCE [LARGE SCALE GENOMIC DNA]</scope>
    <source>
        <strain evidence="6 7">DSM 22362</strain>
    </source>
</reference>
<keyword evidence="7" id="KW-1185">Reference proteome</keyword>
<dbReference type="NCBIfam" id="TIGR00079">
    <property type="entry name" value="pept_deformyl"/>
    <property type="match status" value="1"/>
</dbReference>
<comment type="catalytic activity">
    <reaction evidence="5">
        <text>N-terminal N-formyl-L-methionyl-[peptide] + H2O = N-terminal L-methionyl-[peptide] + formate</text>
        <dbReference type="Rhea" id="RHEA:24420"/>
        <dbReference type="Rhea" id="RHEA-COMP:10639"/>
        <dbReference type="Rhea" id="RHEA-COMP:10640"/>
        <dbReference type="ChEBI" id="CHEBI:15377"/>
        <dbReference type="ChEBI" id="CHEBI:15740"/>
        <dbReference type="ChEBI" id="CHEBI:49298"/>
        <dbReference type="ChEBI" id="CHEBI:64731"/>
        <dbReference type="EC" id="3.5.1.88"/>
    </reaction>
</comment>
<dbReference type="PANTHER" id="PTHR10458:SF22">
    <property type="entry name" value="PEPTIDE DEFORMYLASE"/>
    <property type="match status" value="1"/>
</dbReference>
<protein>
    <recommendedName>
        <fullName evidence="5">Peptide deformylase</fullName>
        <shortName evidence="5">PDF</shortName>
        <ecNumber evidence="5">3.5.1.88</ecNumber>
    </recommendedName>
    <alternativeName>
        <fullName evidence="5">Polypeptide deformylase</fullName>
    </alternativeName>
</protein>
<dbReference type="Pfam" id="PF01327">
    <property type="entry name" value="Pep_deformylase"/>
    <property type="match status" value="1"/>
</dbReference>
<evidence type="ECO:0000256" key="1">
    <source>
        <dbReference type="ARBA" id="ARBA00010759"/>
    </source>
</evidence>
<evidence type="ECO:0000256" key="3">
    <source>
        <dbReference type="ARBA" id="ARBA00022801"/>
    </source>
</evidence>
<dbReference type="CDD" id="cd00487">
    <property type="entry name" value="Pep_deformylase"/>
    <property type="match status" value="1"/>
</dbReference>
<keyword evidence="4 5" id="KW-0648">Protein biosynthesis</keyword>
<dbReference type="InterPro" id="IPR023635">
    <property type="entry name" value="Peptide_deformylase"/>
</dbReference>
<dbReference type="Proteomes" id="UP000295197">
    <property type="component" value="Unassembled WGS sequence"/>
</dbReference>